<dbReference type="Pfam" id="PF00126">
    <property type="entry name" value="HTH_1"/>
    <property type="match status" value="1"/>
</dbReference>
<evidence type="ECO:0000256" key="4">
    <source>
        <dbReference type="ARBA" id="ARBA00023163"/>
    </source>
</evidence>
<keyword evidence="3" id="KW-0238">DNA-binding</keyword>
<dbReference type="PROSITE" id="PS50931">
    <property type="entry name" value="HTH_LYSR"/>
    <property type="match status" value="1"/>
</dbReference>
<gene>
    <name evidence="6" type="ORF">KQI82_09370</name>
</gene>
<dbReference type="EMBL" id="JAHLQN010000001">
    <property type="protein sequence ID" value="MBU5627114.1"/>
    <property type="molecule type" value="Genomic_DNA"/>
</dbReference>
<name>A0ABS6FCP8_9FIRM</name>
<dbReference type="RefSeq" id="WP_216632508.1">
    <property type="nucleotide sequence ID" value="NZ_JAHLQN010000001.1"/>
</dbReference>
<keyword evidence="7" id="KW-1185">Reference proteome</keyword>
<evidence type="ECO:0000256" key="1">
    <source>
        <dbReference type="ARBA" id="ARBA00009437"/>
    </source>
</evidence>
<dbReference type="InterPro" id="IPR000847">
    <property type="entry name" value="LysR_HTH_N"/>
</dbReference>
<evidence type="ECO:0000313" key="7">
    <source>
        <dbReference type="Proteomes" id="UP000787672"/>
    </source>
</evidence>
<evidence type="ECO:0000259" key="5">
    <source>
        <dbReference type="PROSITE" id="PS50931"/>
    </source>
</evidence>
<keyword evidence="2" id="KW-0805">Transcription regulation</keyword>
<dbReference type="Pfam" id="PF03466">
    <property type="entry name" value="LysR_substrate"/>
    <property type="match status" value="1"/>
</dbReference>
<proteinExistence type="inferred from homology"/>
<accession>A0ABS6FCP8</accession>
<feature type="domain" description="HTH lysR-type" evidence="5">
    <location>
        <begin position="11"/>
        <end position="59"/>
    </location>
</feature>
<dbReference type="CDD" id="cd05466">
    <property type="entry name" value="PBP2_LTTR_substrate"/>
    <property type="match status" value="1"/>
</dbReference>
<reference evidence="6 7" key="1">
    <citation type="submission" date="2021-06" db="EMBL/GenBank/DDBJ databases">
        <authorList>
            <person name="Sun Q."/>
            <person name="Li D."/>
        </authorList>
    </citation>
    <scope>NUCLEOTIDE SEQUENCE [LARGE SCALE GENOMIC DNA]</scope>
    <source>
        <strain evidence="6 7">MSJ-2</strain>
    </source>
</reference>
<dbReference type="Proteomes" id="UP000787672">
    <property type="component" value="Unassembled WGS sequence"/>
</dbReference>
<comment type="similarity">
    <text evidence="1">Belongs to the LysR transcriptional regulatory family.</text>
</comment>
<protein>
    <submittedName>
        <fullName evidence="6">LysR family transcriptional regulator</fullName>
    </submittedName>
</protein>
<evidence type="ECO:0000256" key="3">
    <source>
        <dbReference type="ARBA" id="ARBA00023125"/>
    </source>
</evidence>
<evidence type="ECO:0000313" key="6">
    <source>
        <dbReference type="EMBL" id="MBU5627114.1"/>
    </source>
</evidence>
<comment type="caution">
    <text evidence="6">The sequence shown here is derived from an EMBL/GenBank/DDBJ whole genome shotgun (WGS) entry which is preliminary data.</text>
</comment>
<evidence type="ECO:0000256" key="2">
    <source>
        <dbReference type="ARBA" id="ARBA00023015"/>
    </source>
</evidence>
<keyword evidence="4" id="KW-0804">Transcription</keyword>
<dbReference type="PANTHER" id="PTHR30346:SF28">
    <property type="entry name" value="HTH-TYPE TRANSCRIPTIONAL REGULATOR CYNR"/>
    <property type="match status" value="1"/>
</dbReference>
<dbReference type="PANTHER" id="PTHR30346">
    <property type="entry name" value="TRANSCRIPTIONAL DUAL REGULATOR HCAR-RELATED"/>
    <property type="match status" value="1"/>
</dbReference>
<organism evidence="6 7">
    <name type="scientific">Dysosmobacter acutus</name>
    <dbReference type="NCBI Taxonomy" id="2841504"/>
    <lineage>
        <taxon>Bacteria</taxon>
        <taxon>Bacillati</taxon>
        <taxon>Bacillota</taxon>
        <taxon>Clostridia</taxon>
        <taxon>Eubacteriales</taxon>
        <taxon>Oscillospiraceae</taxon>
        <taxon>Dysosmobacter</taxon>
    </lineage>
</organism>
<sequence>MLSVEEVEFVLAIAKNRNITRAAEQLHVAQPALSRSLHALERRLGVSLFDRSTSPLSLTYAGSRYLSYARDYLSLVEQMKQEFANISLQKQGTLFFGVPSQIANYVMPKSVASFCKEHPGIHIEMRCGSTRQLSEMLREGKLHLSILSAPLSSDGFVNELIAYDKLFLVLSHTHPLVDKLHLLNSDDPPRIDLKLLEDEQFNITEAFYQSTVRQLFEAVGFAPSRITFVPNLNIAWELASNGIGVALIMQSMQRHRSISPSPIYCTIDAPELTMHFTLTYRESAYTASSALRLFVDHFRLLFSDQQI</sequence>
<dbReference type="InterPro" id="IPR005119">
    <property type="entry name" value="LysR_subst-bd"/>
</dbReference>